<evidence type="ECO:0000256" key="3">
    <source>
        <dbReference type="ARBA" id="ARBA00022989"/>
    </source>
</evidence>
<dbReference type="OrthoDB" id="67317at2759"/>
<proteinExistence type="predicted"/>
<keyword evidence="3 5" id="KW-1133">Transmembrane helix</keyword>
<feature type="transmembrane region" description="Helical" evidence="5">
    <location>
        <begin position="55"/>
        <end position="79"/>
    </location>
</feature>
<comment type="subcellular location">
    <subcellularLocation>
        <location evidence="1">Membrane</location>
    </subcellularLocation>
</comment>
<evidence type="ECO:0000313" key="6">
    <source>
        <dbReference type="EMBL" id="KAF9518433.1"/>
    </source>
</evidence>
<evidence type="ECO:0000256" key="5">
    <source>
        <dbReference type="SAM" id="Phobius"/>
    </source>
</evidence>
<name>A0A9P6B651_9AGAM</name>
<keyword evidence="2 5" id="KW-0812">Transmembrane</keyword>
<dbReference type="AlphaFoldDB" id="A0A9P6B651"/>
<sequence>MAPRLRPVVGSTNAFVCTFISIFGVLILSCLGYGFDHGFDALMGSIDNPEDGHAVAKTCYSAAMIYAILIAFCGCQLTLNRRIPRGEIQL</sequence>
<reference evidence="6" key="1">
    <citation type="journal article" date="2020" name="Nat. Commun.">
        <title>Large-scale genome sequencing of mycorrhizal fungi provides insights into the early evolution of symbiotic traits.</title>
        <authorList>
            <person name="Miyauchi S."/>
            <person name="Kiss E."/>
            <person name="Kuo A."/>
            <person name="Drula E."/>
            <person name="Kohler A."/>
            <person name="Sanchez-Garcia M."/>
            <person name="Morin E."/>
            <person name="Andreopoulos B."/>
            <person name="Barry K.W."/>
            <person name="Bonito G."/>
            <person name="Buee M."/>
            <person name="Carver A."/>
            <person name="Chen C."/>
            <person name="Cichocki N."/>
            <person name="Clum A."/>
            <person name="Culley D."/>
            <person name="Crous P.W."/>
            <person name="Fauchery L."/>
            <person name="Girlanda M."/>
            <person name="Hayes R.D."/>
            <person name="Keri Z."/>
            <person name="LaButti K."/>
            <person name="Lipzen A."/>
            <person name="Lombard V."/>
            <person name="Magnuson J."/>
            <person name="Maillard F."/>
            <person name="Murat C."/>
            <person name="Nolan M."/>
            <person name="Ohm R.A."/>
            <person name="Pangilinan J."/>
            <person name="Pereira M.F."/>
            <person name="Perotto S."/>
            <person name="Peter M."/>
            <person name="Pfister S."/>
            <person name="Riley R."/>
            <person name="Sitrit Y."/>
            <person name="Stielow J.B."/>
            <person name="Szollosi G."/>
            <person name="Zifcakova L."/>
            <person name="Stursova M."/>
            <person name="Spatafora J.W."/>
            <person name="Tedersoo L."/>
            <person name="Vaario L.M."/>
            <person name="Yamada A."/>
            <person name="Yan M."/>
            <person name="Wang P."/>
            <person name="Xu J."/>
            <person name="Bruns T."/>
            <person name="Baldrian P."/>
            <person name="Vilgalys R."/>
            <person name="Dunand C."/>
            <person name="Henrissat B."/>
            <person name="Grigoriev I.V."/>
            <person name="Hibbett D."/>
            <person name="Nagy L.G."/>
            <person name="Martin F.M."/>
        </authorList>
    </citation>
    <scope>NUCLEOTIDE SEQUENCE</scope>
    <source>
        <strain evidence="6">UP504</strain>
    </source>
</reference>
<dbReference type="PROSITE" id="PS51257">
    <property type="entry name" value="PROKAR_LIPOPROTEIN"/>
    <property type="match status" value="1"/>
</dbReference>
<gene>
    <name evidence="6" type="ORF">BS47DRAFT_1325434</name>
</gene>
<dbReference type="Pfam" id="PF23489">
    <property type="entry name" value="V-ATPase_su_f"/>
    <property type="match status" value="1"/>
</dbReference>
<evidence type="ECO:0000256" key="1">
    <source>
        <dbReference type="ARBA" id="ARBA00004370"/>
    </source>
</evidence>
<evidence type="ECO:0000256" key="4">
    <source>
        <dbReference type="ARBA" id="ARBA00023136"/>
    </source>
</evidence>
<dbReference type="GO" id="GO:0016020">
    <property type="term" value="C:membrane"/>
    <property type="evidence" value="ECO:0007669"/>
    <property type="project" value="UniProtKB-SubCell"/>
</dbReference>
<feature type="transmembrane region" description="Helical" evidence="5">
    <location>
        <begin position="12"/>
        <end position="35"/>
    </location>
</feature>
<evidence type="ECO:0000313" key="7">
    <source>
        <dbReference type="Proteomes" id="UP000886523"/>
    </source>
</evidence>
<organism evidence="6 7">
    <name type="scientific">Hydnum rufescens UP504</name>
    <dbReference type="NCBI Taxonomy" id="1448309"/>
    <lineage>
        <taxon>Eukaryota</taxon>
        <taxon>Fungi</taxon>
        <taxon>Dikarya</taxon>
        <taxon>Basidiomycota</taxon>
        <taxon>Agaricomycotina</taxon>
        <taxon>Agaricomycetes</taxon>
        <taxon>Cantharellales</taxon>
        <taxon>Hydnaceae</taxon>
        <taxon>Hydnum</taxon>
    </lineage>
</organism>
<comment type="caution">
    <text evidence="6">The sequence shown here is derived from an EMBL/GenBank/DDBJ whole genome shotgun (WGS) entry which is preliminary data.</text>
</comment>
<dbReference type="InterPro" id="IPR056552">
    <property type="entry name" value="Ribonucl_Kappa"/>
</dbReference>
<dbReference type="EMBL" id="MU128925">
    <property type="protein sequence ID" value="KAF9518433.1"/>
    <property type="molecule type" value="Genomic_DNA"/>
</dbReference>
<keyword evidence="4 5" id="KW-0472">Membrane</keyword>
<dbReference type="Proteomes" id="UP000886523">
    <property type="component" value="Unassembled WGS sequence"/>
</dbReference>
<protein>
    <submittedName>
        <fullName evidence="6">Uncharacterized protein</fullName>
    </submittedName>
</protein>
<keyword evidence="7" id="KW-1185">Reference proteome</keyword>
<accession>A0A9P6B651</accession>
<evidence type="ECO:0000256" key="2">
    <source>
        <dbReference type="ARBA" id="ARBA00022692"/>
    </source>
</evidence>